<dbReference type="Gene3D" id="3.40.50.300">
    <property type="entry name" value="P-loop containing nucleotide triphosphate hydrolases"/>
    <property type="match status" value="1"/>
</dbReference>
<keyword evidence="2 9" id="KW-0004">4Fe-4S</keyword>
<evidence type="ECO:0000313" key="11">
    <source>
        <dbReference type="Proteomes" id="UP000279259"/>
    </source>
</evidence>
<evidence type="ECO:0000256" key="8">
    <source>
        <dbReference type="ARBA" id="ARBA00023014"/>
    </source>
</evidence>
<evidence type="ECO:0000256" key="2">
    <source>
        <dbReference type="ARBA" id="ARBA00022485"/>
    </source>
</evidence>
<comment type="function">
    <text evidence="9">Component of the cytosolic iron-sulfur (Fe/S) protein assembly (CIA) machinery. Required for maturation of extramitochondrial Fe-S proteins. The NBP35-CFD1 heterotetramer forms a Fe-S scaffold complex, mediating the de novo assembly of an Fe-S cluster and its transfer to target apoproteins.</text>
</comment>
<reference evidence="10 11" key="1">
    <citation type="submission" date="2018-11" db="EMBL/GenBank/DDBJ databases">
        <title>Genome sequence of Saitozyma podzolica DSM 27192.</title>
        <authorList>
            <person name="Aliyu H."/>
            <person name="Gorte O."/>
            <person name="Ochsenreither K."/>
        </authorList>
    </citation>
    <scope>NUCLEOTIDE SEQUENCE [LARGE SCALE GENOMIC DNA]</scope>
    <source>
        <strain evidence="10 11">DSM 27192</strain>
    </source>
</reference>
<keyword evidence="11" id="KW-1185">Reference proteome</keyword>
<organism evidence="10 11">
    <name type="scientific">Saitozyma podzolica</name>
    <dbReference type="NCBI Taxonomy" id="1890683"/>
    <lineage>
        <taxon>Eukaryota</taxon>
        <taxon>Fungi</taxon>
        <taxon>Dikarya</taxon>
        <taxon>Basidiomycota</taxon>
        <taxon>Agaricomycotina</taxon>
        <taxon>Tremellomycetes</taxon>
        <taxon>Tremellales</taxon>
        <taxon>Trimorphomycetaceae</taxon>
        <taxon>Saitozyma</taxon>
    </lineage>
</organism>
<dbReference type="HAMAP" id="MF_03039">
    <property type="entry name" value="NUBP2"/>
    <property type="match status" value="1"/>
</dbReference>
<dbReference type="HAMAP" id="MF_02040">
    <property type="entry name" value="Mrp_NBP35"/>
    <property type="match status" value="1"/>
</dbReference>
<comment type="caution">
    <text evidence="10">The sequence shown here is derived from an EMBL/GenBank/DDBJ whole genome shotgun (WGS) entry which is preliminary data.</text>
</comment>
<proteinExistence type="inferred from homology"/>
<dbReference type="SUPFAM" id="SSF52540">
    <property type="entry name" value="P-loop containing nucleoside triphosphate hydrolases"/>
    <property type="match status" value="1"/>
</dbReference>
<evidence type="ECO:0000256" key="9">
    <source>
        <dbReference type="HAMAP-Rule" id="MF_03039"/>
    </source>
</evidence>
<dbReference type="GO" id="GO:0051539">
    <property type="term" value="F:4 iron, 4 sulfur cluster binding"/>
    <property type="evidence" value="ECO:0007669"/>
    <property type="project" value="UniProtKB-UniRule"/>
</dbReference>
<evidence type="ECO:0000256" key="7">
    <source>
        <dbReference type="ARBA" id="ARBA00023004"/>
    </source>
</evidence>
<name>A0A427XRU3_9TREE</name>
<dbReference type="EMBL" id="RSCD01000029">
    <property type="protein sequence ID" value="RSH81569.1"/>
    <property type="molecule type" value="Genomic_DNA"/>
</dbReference>
<dbReference type="GO" id="GO:0005524">
    <property type="term" value="F:ATP binding"/>
    <property type="evidence" value="ECO:0007669"/>
    <property type="project" value="UniProtKB-KW"/>
</dbReference>
<dbReference type="GO" id="GO:0140663">
    <property type="term" value="F:ATP-dependent FeS chaperone activity"/>
    <property type="evidence" value="ECO:0007669"/>
    <property type="project" value="InterPro"/>
</dbReference>
<dbReference type="GO" id="GO:0005829">
    <property type="term" value="C:cytosol"/>
    <property type="evidence" value="ECO:0007669"/>
    <property type="project" value="TreeGrafter"/>
</dbReference>
<feature type="binding site" evidence="9">
    <location>
        <position position="214"/>
    </location>
    <ligand>
        <name>[4Fe-4S] cluster</name>
        <dbReference type="ChEBI" id="CHEBI:49883"/>
        <note>ligand shared between dimeric partners</note>
    </ligand>
</feature>
<dbReference type="Pfam" id="PF10609">
    <property type="entry name" value="ParA"/>
    <property type="match status" value="1"/>
</dbReference>
<dbReference type="InterPro" id="IPR028600">
    <property type="entry name" value="NUBP2/Cfd1_eukaryotes"/>
</dbReference>
<feature type="binding site" evidence="9">
    <location>
        <position position="211"/>
    </location>
    <ligand>
        <name>[4Fe-4S] cluster</name>
        <dbReference type="ChEBI" id="CHEBI:49883"/>
        <note>ligand shared between dimeric partners</note>
    </ligand>
</feature>
<dbReference type="GO" id="GO:0046872">
    <property type="term" value="F:metal ion binding"/>
    <property type="evidence" value="ECO:0007669"/>
    <property type="project" value="UniProtKB-KW"/>
</dbReference>
<protein>
    <submittedName>
        <fullName evidence="10">Cytosolic Fe-S cluster assembly factor cfd1</fullName>
    </submittedName>
</protein>
<keyword evidence="4 9" id="KW-0479">Metal-binding</keyword>
<sequence>MSEALDTPVSRRLASVKNIIIVLSGKGGVGKSSSAVQLALSLLNLSPTTRVGLLDLDLTGPSLPRMVGLDLPGASVHQSSSGWVPVYVDQGRRLGLMSIGFLLKDRGDSVVWRGPKKDGMIRQFLSEVRWGDLDYLVIDTPPGTSDEHISLLTHLHPLFTPTPERPTTPASVLITTPQTTALNDTVKSLSFTRKLALPVLGLVENMAGYVCPCCGEISDAFGRGGGENMAQQNGIHFLGRVPIDTVLVGLLDAVSKGEVPGAAINEEVAEASTNGQADFPLLERYHQTTSSKVWAGITRGVVEGIQKRREDIKARLEESTTASE</sequence>
<dbReference type="InterPro" id="IPR033756">
    <property type="entry name" value="YlxH/NBP35"/>
</dbReference>
<dbReference type="PROSITE" id="PS01215">
    <property type="entry name" value="MRP"/>
    <property type="match status" value="1"/>
</dbReference>
<comment type="subcellular location">
    <subcellularLocation>
        <location evidence="1 9">Cytoplasm</location>
    </subcellularLocation>
</comment>
<dbReference type="OrthoDB" id="1741334at2759"/>
<comment type="similarity">
    <text evidence="9">Belongs to the Mrp/NBP35 ATP-binding proteins family. NUBP2/CFD1 subfamily.</text>
</comment>
<dbReference type="GO" id="GO:0016226">
    <property type="term" value="P:iron-sulfur cluster assembly"/>
    <property type="evidence" value="ECO:0007669"/>
    <property type="project" value="UniProtKB-UniRule"/>
</dbReference>
<keyword evidence="8 9" id="KW-0411">Iron-sulfur</keyword>
<dbReference type="CDD" id="cd02037">
    <property type="entry name" value="Mrp_NBP35"/>
    <property type="match status" value="1"/>
</dbReference>
<keyword evidence="6 9" id="KW-0067">ATP-binding</keyword>
<feature type="binding site" evidence="9">
    <location>
        <begin position="25"/>
        <end position="32"/>
    </location>
    <ligand>
        <name>ATP</name>
        <dbReference type="ChEBI" id="CHEBI:30616"/>
    </ligand>
</feature>
<dbReference type="InterPro" id="IPR019591">
    <property type="entry name" value="Mrp/NBP35_ATP-bd"/>
</dbReference>
<dbReference type="InterPro" id="IPR027417">
    <property type="entry name" value="P-loop_NTPase"/>
</dbReference>
<evidence type="ECO:0000313" key="10">
    <source>
        <dbReference type="EMBL" id="RSH81569.1"/>
    </source>
</evidence>
<gene>
    <name evidence="10" type="primary">CFD1</name>
    <name evidence="10" type="ORF">EHS25_006191</name>
</gene>
<dbReference type="Proteomes" id="UP000279259">
    <property type="component" value="Unassembled WGS sequence"/>
</dbReference>
<evidence type="ECO:0000256" key="1">
    <source>
        <dbReference type="ARBA" id="ARBA00004496"/>
    </source>
</evidence>
<evidence type="ECO:0000256" key="4">
    <source>
        <dbReference type="ARBA" id="ARBA00022723"/>
    </source>
</evidence>
<dbReference type="FunFam" id="3.40.50.300:FF:002132">
    <property type="entry name" value="Cytosolic Fe-S cluster assembly factor CFD1"/>
    <property type="match status" value="1"/>
</dbReference>
<keyword evidence="5 9" id="KW-0547">Nucleotide-binding</keyword>
<dbReference type="InterPro" id="IPR000808">
    <property type="entry name" value="Mrp-like_CS"/>
</dbReference>
<keyword evidence="7 9" id="KW-0408">Iron</keyword>
<dbReference type="PANTHER" id="PTHR23264">
    <property type="entry name" value="NUCLEOTIDE-BINDING PROTEIN NBP35 YEAST -RELATED"/>
    <property type="match status" value="1"/>
</dbReference>
<dbReference type="AlphaFoldDB" id="A0A427XRU3"/>
<accession>A0A427XRU3</accession>
<evidence type="ECO:0000256" key="3">
    <source>
        <dbReference type="ARBA" id="ARBA00022490"/>
    </source>
</evidence>
<evidence type="ECO:0000256" key="5">
    <source>
        <dbReference type="ARBA" id="ARBA00022741"/>
    </source>
</evidence>
<evidence type="ECO:0000256" key="6">
    <source>
        <dbReference type="ARBA" id="ARBA00022840"/>
    </source>
</evidence>
<dbReference type="STRING" id="1890683.A0A427XRU3"/>
<dbReference type="PANTHER" id="PTHR23264:SF19">
    <property type="entry name" value="CYTOSOLIC FE-S CLUSTER ASSEMBLY FACTOR NUBP2"/>
    <property type="match status" value="1"/>
</dbReference>
<keyword evidence="3 9" id="KW-0963">Cytoplasm</keyword>